<dbReference type="AlphaFoldDB" id="A0A0F9SHP8"/>
<sequence length="282" mass="31662">MPEPVGSLTWSKTDIAMEALEQRNAMFFMKTRIIDKSRLVTGKKFQQIDIPEVLDVITNRIGDLGGVTPQKENPSSVSLIINQPREATRDFPDAEDVQLSFDNQRAFVRKAGVAHGQFIEDTILALETGNTNRIDVPTDLTDILILQAKVALDAADVPQMRRFLYVSPGQQGAILLIDKFVNIRFIGFGIRPEATPTQTGFLQTIYGAEPLMGTRVRRRDVGGTVRTINFMFQEEAYAIGVQKDMTTVITREDLAKRIILWNLFGVVRTRDDHVQILQSENA</sequence>
<organism evidence="1">
    <name type="scientific">marine sediment metagenome</name>
    <dbReference type="NCBI Taxonomy" id="412755"/>
    <lineage>
        <taxon>unclassified sequences</taxon>
        <taxon>metagenomes</taxon>
        <taxon>ecological metagenomes</taxon>
    </lineage>
</organism>
<reference evidence="1" key="1">
    <citation type="journal article" date="2015" name="Nature">
        <title>Complex archaea that bridge the gap between prokaryotes and eukaryotes.</title>
        <authorList>
            <person name="Spang A."/>
            <person name="Saw J.H."/>
            <person name="Jorgensen S.L."/>
            <person name="Zaremba-Niedzwiedzka K."/>
            <person name="Martijn J."/>
            <person name="Lind A.E."/>
            <person name="van Eijk R."/>
            <person name="Schleper C."/>
            <person name="Guy L."/>
            <person name="Ettema T.J."/>
        </authorList>
    </citation>
    <scope>NUCLEOTIDE SEQUENCE</scope>
</reference>
<gene>
    <name evidence="1" type="ORF">LCGC14_0450860</name>
</gene>
<protein>
    <submittedName>
        <fullName evidence="1">Uncharacterized protein</fullName>
    </submittedName>
</protein>
<proteinExistence type="predicted"/>
<evidence type="ECO:0000313" key="1">
    <source>
        <dbReference type="EMBL" id="KKN68450.1"/>
    </source>
</evidence>
<dbReference type="EMBL" id="LAZR01000448">
    <property type="protein sequence ID" value="KKN68450.1"/>
    <property type="molecule type" value="Genomic_DNA"/>
</dbReference>
<name>A0A0F9SHP8_9ZZZZ</name>
<accession>A0A0F9SHP8</accession>
<comment type="caution">
    <text evidence="1">The sequence shown here is derived from an EMBL/GenBank/DDBJ whole genome shotgun (WGS) entry which is preliminary data.</text>
</comment>